<keyword evidence="2" id="KW-0285">Flavoprotein</keyword>
<evidence type="ECO:0000256" key="4">
    <source>
        <dbReference type="ARBA" id="ARBA00022827"/>
    </source>
</evidence>
<dbReference type="InterPro" id="IPR036318">
    <property type="entry name" value="FAD-bd_PCMH-like_sf"/>
</dbReference>
<dbReference type="OrthoDB" id="9767256at2"/>
<dbReference type="PROSITE" id="PS00198">
    <property type="entry name" value="4FE4S_FER_1"/>
    <property type="match status" value="1"/>
</dbReference>
<dbReference type="Gene3D" id="1.10.1060.10">
    <property type="entry name" value="Alpha-helical ferredoxin"/>
    <property type="match status" value="1"/>
</dbReference>
<dbReference type="InterPro" id="IPR016166">
    <property type="entry name" value="FAD-bd_PCMH"/>
</dbReference>
<dbReference type="Pfam" id="PF02913">
    <property type="entry name" value="FAD-oxidase_C"/>
    <property type="match status" value="1"/>
</dbReference>
<dbReference type="PANTHER" id="PTHR11748:SF119">
    <property type="entry name" value="D-2-HYDROXYGLUTARATE DEHYDROGENASE"/>
    <property type="match status" value="1"/>
</dbReference>
<evidence type="ECO:0000256" key="5">
    <source>
        <dbReference type="ARBA" id="ARBA00023002"/>
    </source>
</evidence>
<keyword evidence="4" id="KW-0274">FAD</keyword>
<dbReference type="RefSeq" id="WP_148899039.1">
    <property type="nucleotide sequence ID" value="NZ_VNHY01000002.1"/>
</dbReference>
<evidence type="ECO:0000313" key="11">
    <source>
        <dbReference type="Proteomes" id="UP000324595"/>
    </source>
</evidence>
<dbReference type="SUPFAM" id="SSF56176">
    <property type="entry name" value="FAD-binding/transporter-associated domain-like"/>
    <property type="match status" value="1"/>
</dbReference>
<evidence type="ECO:0000259" key="9">
    <source>
        <dbReference type="PROSITE" id="PS51387"/>
    </source>
</evidence>
<keyword evidence="7" id="KW-0411">Iron-sulfur</keyword>
<evidence type="ECO:0000259" key="8">
    <source>
        <dbReference type="PROSITE" id="PS51379"/>
    </source>
</evidence>
<organism evidence="10 11">
    <name type="scientific">Fodinibius salinus</name>
    <dbReference type="NCBI Taxonomy" id="860790"/>
    <lineage>
        <taxon>Bacteria</taxon>
        <taxon>Pseudomonadati</taxon>
        <taxon>Balneolota</taxon>
        <taxon>Balneolia</taxon>
        <taxon>Balneolales</taxon>
        <taxon>Balneolaceae</taxon>
        <taxon>Fodinibius</taxon>
    </lineage>
</organism>
<feature type="domain" description="4Fe-4S ferredoxin-type" evidence="8">
    <location>
        <begin position="605"/>
        <end position="637"/>
    </location>
</feature>
<dbReference type="Gene3D" id="3.30.70.2740">
    <property type="match status" value="1"/>
</dbReference>
<dbReference type="PROSITE" id="PS51387">
    <property type="entry name" value="FAD_PCMH"/>
    <property type="match status" value="1"/>
</dbReference>
<feature type="domain" description="FAD-binding PCMH-type" evidence="9">
    <location>
        <begin position="27"/>
        <end position="264"/>
    </location>
</feature>
<keyword evidence="11" id="KW-1185">Reference proteome</keyword>
<dbReference type="PANTHER" id="PTHR11748">
    <property type="entry name" value="D-LACTATE DEHYDROGENASE"/>
    <property type="match status" value="1"/>
</dbReference>
<dbReference type="InterPro" id="IPR006094">
    <property type="entry name" value="Oxid_FAD_bind_N"/>
</dbReference>
<dbReference type="Gene3D" id="3.30.465.10">
    <property type="match status" value="1"/>
</dbReference>
<name>A0A5D3YKP7_9BACT</name>
<evidence type="ECO:0000256" key="2">
    <source>
        <dbReference type="ARBA" id="ARBA00022630"/>
    </source>
</evidence>
<evidence type="ECO:0000256" key="6">
    <source>
        <dbReference type="ARBA" id="ARBA00023004"/>
    </source>
</evidence>
<dbReference type="InterPro" id="IPR016169">
    <property type="entry name" value="FAD-bd_PCMH_sub2"/>
</dbReference>
<dbReference type="EMBL" id="VNHY01000002">
    <property type="protein sequence ID" value="TYP94010.1"/>
    <property type="molecule type" value="Genomic_DNA"/>
</dbReference>
<dbReference type="GO" id="GO:0071949">
    <property type="term" value="F:FAD binding"/>
    <property type="evidence" value="ECO:0007669"/>
    <property type="project" value="InterPro"/>
</dbReference>
<dbReference type="InterPro" id="IPR017896">
    <property type="entry name" value="4Fe4S_Fe-S-bd"/>
</dbReference>
<sequence length="956" mass="107168">MDNTDVSPKIHTDDQTRRLYANDASSYEELPKGVAFPSSTQDIVAIVKQAQKEGESITPRGAGTSLAGQTTGEGIVIDVGRHMNSIQQINSEQQWAQVQPGVIRDSLNRETDQYNLEFGPDTATTNRCMLGGMIGNNSCGIFSIKHKTTREHILEIDAVLSDGSRATFKPLTQQELAKKQKLDTLEGYIYREIISLIRENRDQILEHYPHPDIIRRNTGYALDRLCEMQPFVPDGRKFNMAELLCGSEGTLAMTTSAKVNLVPQDPESVIVVPHFSSIRKALEATSEVVKMDPAAAELVDHIILNATKDNIEQRKNRFFLDGEPHCILIIQFDGNDQQKLIRKAQKMARHLQEQSLSNSAPIITDDKKKERVWNLRKAGLGLLMGLGSEGRTPSFCEDTAVRVSDLPDYIDDFQQILDRHDTNCVFYAHASVGELHLRPQIDLQQPEGIQKMKTMAGEIAELVCSYCGSLSGEHGDGRARAPYIEKVLGSEMMPLLKRVKQIWDTHGIFNYGKITSPKPLEEDLRYSPSYQKPEIDTQFNWRKEDSFGNALELCNGAGVCRKLSDSGGTMCPSYMATKEEKDSTRGRANLFRQLFSGKQQEAFQSEELKDALDLCLSCKACKSECPANVDMARMKAEFTQGWHNKHGISLGERFFAQAAKLYPLANLFPNLSNWIIKQPVVKELLQQFLGIDKRRNLPQFAEETFMDWFNTRPTTNPAAGEEVVLLIDIFTNYHEPHIGKAAVQFLEFYGYKVTVPDFHEVGRPQISKGMLTHAKNILNQNLPKLTSFADRGLPIIGLEPSEILTLRDEYIDLCDDDQLEQAQFVADHSFTFEEFAAEILNKNNQPSSSPKKEKVYIHGHCHTKSLIGNSAIKKLLTRAGFQPIVLDTGCCGMAGSFGYEEDHYDVSMDIGKLRLFPALHNLPEDTTICAPGFSCRHQIMDGTGRTASHPAEILMD</sequence>
<dbReference type="GO" id="GO:0046872">
    <property type="term" value="F:metal ion binding"/>
    <property type="evidence" value="ECO:0007669"/>
    <property type="project" value="UniProtKB-KW"/>
</dbReference>
<dbReference type="SUPFAM" id="SSF46548">
    <property type="entry name" value="alpha-helical ferredoxin"/>
    <property type="match status" value="1"/>
</dbReference>
<dbReference type="SUPFAM" id="SSF55103">
    <property type="entry name" value="FAD-linked oxidases, C-terminal domain"/>
    <property type="match status" value="1"/>
</dbReference>
<keyword evidence="5" id="KW-0560">Oxidoreductase</keyword>
<dbReference type="Gene3D" id="3.30.70.2190">
    <property type="match status" value="1"/>
</dbReference>
<evidence type="ECO:0000256" key="3">
    <source>
        <dbReference type="ARBA" id="ARBA00022723"/>
    </source>
</evidence>
<gene>
    <name evidence="10" type="ORF">LX73_1731</name>
</gene>
<dbReference type="Pfam" id="PF13183">
    <property type="entry name" value="Fer4_8"/>
    <property type="match status" value="1"/>
</dbReference>
<keyword evidence="6" id="KW-0408">Iron</keyword>
<keyword evidence="3" id="KW-0479">Metal-binding</keyword>
<proteinExistence type="predicted"/>
<dbReference type="Proteomes" id="UP000324595">
    <property type="component" value="Unassembled WGS sequence"/>
</dbReference>
<dbReference type="InterPro" id="IPR017900">
    <property type="entry name" value="4Fe4S_Fe_S_CS"/>
</dbReference>
<dbReference type="GO" id="GO:0008720">
    <property type="term" value="F:D-lactate dehydrogenase (NAD+) activity"/>
    <property type="evidence" value="ECO:0007669"/>
    <property type="project" value="TreeGrafter"/>
</dbReference>
<dbReference type="InterPro" id="IPR009051">
    <property type="entry name" value="Helical_ferredxn"/>
</dbReference>
<dbReference type="GO" id="GO:0051536">
    <property type="term" value="F:iron-sulfur cluster binding"/>
    <property type="evidence" value="ECO:0007669"/>
    <property type="project" value="UniProtKB-KW"/>
</dbReference>
<evidence type="ECO:0000313" key="10">
    <source>
        <dbReference type="EMBL" id="TYP94010.1"/>
    </source>
</evidence>
<evidence type="ECO:0000256" key="7">
    <source>
        <dbReference type="ARBA" id="ARBA00023014"/>
    </source>
</evidence>
<accession>A0A5D3YKP7</accession>
<dbReference type="Pfam" id="PF01565">
    <property type="entry name" value="FAD_binding_4"/>
    <property type="match status" value="1"/>
</dbReference>
<dbReference type="GO" id="GO:0004458">
    <property type="term" value="F:D-lactate dehydrogenase (cytochrome) activity"/>
    <property type="evidence" value="ECO:0007669"/>
    <property type="project" value="TreeGrafter"/>
</dbReference>
<dbReference type="InterPro" id="IPR004113">
    <property type="entry name" value="FAD-bd_oxidored_4_C"/>
</dbReference>
<dbReference type="AlphaFoldDB" id="A0A5D3YKP7"/>
<reference evidence="10 11" key="1">
    <citation type="submission" date="2019-07" db="EMBL/GenBank/DDBJ databases">
        <title>Genomic Encyclopedia of Archaeal and Bacterial Type Strains, Phase II (KMG-II): from individual species to whole genera.</title>
        <authorList>
            <person name="Goeker M."/>
        </authorList>
    </citation>
    <scope>NUCLEOTIDE SEQUENCE [LARGE SCALE GENOMIC DNA]</scope>
    <source>
        <strain evidence="10 11">DSM 21935</strain>
    </source>
</reference>
<evidence type="ECO:0000256" key="1">
    <source>
        <dbReference type="ARBA" id="ARBA00001974"/>
    </source>
</evidence>
<dbReference type="GO" id="GO:1903457">
    <property type="term" value="P:lactate catabolic process"/>
    <property type="evidence" value="ECO:0007669"/>
    <property type="project" value="TreeGrafter"/>
</dbReference>
<comment type="cofactor">
    <cofactor evidence="1">
        <name>FAD</name>
        <dbReference type="ChEBI" id="CHEBI:57692"/>
    </cofactor>
</comment>
<dbReference type="PROSITE" id="PS51379">
    <property type="entry name" value="4FE4S_FER_2"/>
    <property type="match status" value="1"/>
</dbReference>
<comment type="caution">
    <text evidence="10">The sequence shown here is derived from an EMBL/GenBank/DDBJ whole genome shotgun (WGS) entry which is preliminary data.</text>
</comment>
<protein>
    <submittedName>
        <fullName evidence="10">FAD/FMN-containing dehydrogenase</fullName>
    </submittedName>
</protein>
<dbReference type="InterPro" id="IPR016164">
    <property type="entry name" value="FAD-linked_Oxase-like_C"/>
</dbReference>